<dbReference type="Gene3D" id="3.30.460.10">
    <property type="entry name" value="Beta Polymerase, domain 2"/>
    <property type="match status" value="1"/>
</dbReference>
<dbReference type="InterPro" id="IPR058920">
    <property type="entry name" value="PAP-OAS1-bd-rel"/>
</dbReference>
<feature type="domain" description="Poly(A) RNA polymerase mitochondrial-like central palm" evidence="2">
    <location>
        <begin position="38"/>
        <end position="157"/>
    </location>
</feature>
<gene>
    <name evidence="4" type="ORF">AYBTSS11_LOCUS26443</name>
</gene>
<dbReference type="InterPro" id="IPR054708">
    <property type="entry name" value="MTPAP-like_central"/>
</dbReference>
<dbReference type="InterPro" id="IPR043519">
    <property type="entry name" value="NT_sf"/>
</dbReference>
<proteinExistence type="predicted"/>
<dbReference type="Proteomes" id="UP001189624">
    <property type="component" value="Chromosome 9"/>
</dbReference>
<dbReference type="SUPFAM" id="SSF81301">
    <property type="entry name" value="Nucleotidyltransferase"/>
    <property type="match status" value="1"/>
</dbReference>
<dbReference type="SUPFAM" id="SSF81631">
    <property type="entry name" value="PAP/OAS1 substrate-binding domain"/>
    <property type="match status" value="1"/>
</dbReference>
<evidence type="ECO:0008006" key="6">
    <source>
        <dbReference type="Google" id="ProtNLM"/>
    </source>
</evidence>
<sequence>MDSENNFIPNGLVSSEAPLFATLVDQKRWSQAEGRTGELLAQIQPNQTSEAHRNAVLSYLRSLIVMRVPCQVFPFGSVPLKTYLPDGDIDLTAFCEDQHLEDSLIQDIQRILEREQKNEEAQFHVKEVQYIRAKVKIIKCLVENFVVDISFNQISGLGTLCFIEEVLFRFLDFFSKFDWSKYCISLRGPVPIRSLPNMEAEPPRNNCGKLLLTQQFLTACEFNYGVLCSSKELNEKPFVSKYMNIVDPLLANNNLGGSINKGNLSRIKSAIALGAKRIQRLLACPEDNVIAEIDLFFKNTWERNGKGNWIDKLTCNLHLRNKSVTTSRVHHGSHSIYQNPSNHSEESKQMLGSSDEFAASQTWSLRNNNISTDKMAFDIDHTNTMNNALADGGQRPVSSSYGVHDTRYFPGFYYSSEFGHLCSEPSTHHYYKTRISSEKHQPFVQISYECEDNPENTSSGYYCEYGLGVNDENVFPVDEAMMTQQEFGFSYFDEYLPALVNVNSCDVSFRPPRVLASGYMHGNSFGVFREDAPSFEYFPGHNMPYSHDSAPFPSEWFPVPRSPYEGEYTAPFHYSVLAPPHSDHHTPKDYVVTTKQKCGENPPDSRIVNKDVNCRETGSSCKSSPPGGENENWVGQSTIGIDHDLRENISTEAINSYCQAPQFGSKLSKTVPNSPVPDYTPVLVDPPSSSQRTVDDQSFQLVAVPTMFPFYNRPIAATNDVGMMHAGLGYLYPPESSFSSDFAQHVNYASHDAVATSGYFENEGYDILDGNFSSYWLNLQYGRYCKNKKSKEVLSPSSKLPMNLRAQFAWHRKPQQGIMNIMKRVQTPIPVMPSGDASPLLGDMNERVGFWLPRTSDGTGTYFPKANPSSYYQQKFCKKKRLPLSRYIENLKYEKKDNHGERDENLHLNSNGRFPGCGQAYSKFENSAVFVHFANRDKKISTSDGSRKEYKALVSLGIEDTIIG</sequence>
<organism evidence="4 5">
    <name type="scientific">Sphenostylis stenocarpa</name>
    <dbReference type="NCBI Taxonomy" id="92480"/>
    <lineage>
        <taxon>Eukaryota</taxon>
        <taxon>Viridiplantae</taxon>
        <taxon>Streptophyta</taxon>
        <taxon>Embryophyta</taxon>
        <taxon>Tracheophyta</taxon>
        <taxon>Spermatophyta</taxon>
        <taxon>Magnoliopsida</taxon>
        <taxon>eudicotyledons</taxon>
        <taxon>Gunneridae</taxon>
        <taxon>Pentapetalae</taxon>
        <taxon>rosids</taxon>
        <taxon>fabids</taxon>
        <taxon>Fabales</taxon>
        <taxon>Fabaceae</taxon>
        <taxon>Papilionoideae</taxon>
        <taxon>50 kb inversion clade</taxon>
        <taxon>NPAAA clade</taxon>
        <taxon>indigoferoid/millettioid clade</taxon>
        <taxon>Phaseoleae</taxon>
        <taxon>Sphenostylis</taxon>
    </lineage>
</organism>
<feature type="domain" description="PAP/OAS1 substrate-binding-related" evidence="3">
    <location>
        <begin position="165"/>
        <end position="301"/>
    </location>
</feature>
<dbReference type="EMBL" id="OY731406">
    <property type="protein sequence ID" value="CAJ1974368.1"/>
    <property type="molecule type" value="Genomic_DNA"/>
</dbReference>
<dbReference type="Pfam" id="PF22600">
    <property type="entry name" value="MTPAP-like_central"/>
    <property type="match status" value="1"/>
</dbReference>
<evidence type="ECO:0000259" key="2">
    <source>
        <dbReference type="Pfam" id="PF22600"/>
    </source>
</evidence>
<dbReference type="CDD" id="cd05402">
    <property type="entry name" value="NT_PAP_TUTase"/>
    <property type="match status" value="1"/>
</dbReference>
<reference evidence="4" key="1">
    <citation type="submission" date="2023-10" db="EMBL/GenBank/DDBJ databases">
        <authorList>
            <person name="Domelevo Entfellner J.-B."/>
        </authorList>
    </citation>
    <scope>NUCLEOTIDE SEQUENCE</scope>
</reference>
<protein>
    <recommendedName>
        <fullName evidence="6">Polymerase nucleotidyl transferase domain-containing protein</fullName>
    </recommendedName>
</protein>
<accession>A0AA86SWT0</accession>
<keyword evidence="5" id="KW-1185">Reference proteome</keyword>
<evidence type="ECO:0000313" key="5">
    <source>
        <dbReference type="Proteomes" id="UP001189624"/>
    </source>
</evidence>
<dbReference type="InterPro" id="IPR058921">
    <property type="entry name" value="PAP/OAS1-rel"/>
</dbReference>
<evidence type="ECO:0000313" key="4">
    <source>
        <dbReference type="EMBL" id="CAJ1974368.1"/>
    </source>
</evidence>
<dbReference type="AlphaFoldDB" id="A0AA86SWT0"/>
<dbReference type="Pfam" id="PF26180">
    <property type="entry name" value="PAP-OAS1"/>
    <property type="match status" value="1"/>
</dbReference>
<dbReference type="PANTHER" id="PTHR45979">
    <property type="entry name" value="PAP/OAS1 SUBSTRATE-BINDING DOMAIN SUPERFAMILY"/>
    <property type="match status" value="1"/>
</dbReference>
<evidence type="ECO:0000259" key="3">
    <source>
        <dbReference type="Pfam" id="PF26180"/>
    </source>
</evidence>
<name>A0AA86SWT0_9FABA</name>
<dbReference type="Gramene" id="rna-AYBTSS11_LOCUS26443">
    <property type="protein sequence ID" value="CAJ1974368.1"/>
    <property type="gene ID" value="gene-AYBTSS11_LOCUS26443"/>
</dbReference>
<feature type="region of interest" description="Disordered" evidence="1">
    <location>
        <begin position="329"/>
        <end position="348"/>
    </location>
</feature>
<evidence type="ECO:0000256" key="1">
    <source>
        <dbReference type="SAM" id="MobiDB-lite"/>
    </source>
</evidence>
<dbReference type="PANTHER" id="PTHR45979:SF30">
    <property type="entry name" value="NUCLEOTIDYLTRANSFERASE"/>
    <property type="match status" value="1"/>
</dbReference>